<organism evidence="2 3">
    <name type="scientific">Enterobacter cloacae</name>
    <dbReference type="NCBI Taxonomy" id="550"/>
    <lineage>
        <taxon>Bacteria</taxon>
        <taxon>Pseudomonadati</taxon>
        <taxon>Pseudomonadota</taxon>
        <taxon>Gammaproteobacteria</taxon>
        <taxon>Enterobacterales</taxon>
        <taxon>Enterobacteriaceae</taxon>
        <taxon>Enterobacter</taxon>
        <taxon>Enterobacter cloacae complex</taxon>
    </lineage>
</organism>
<feature type="region of interest" description="Disordered" evidence="1">
    <location>
        <begin position="40"/>
        <end position="89"/>
    </location>
</feature>
<evidence type="ECO:0000313" key="3">
    <source>
        <dbReference type="Proteomes" id="UP000255106"/>
    </source>
</evidence>
<evidence type="ECO:0000256" key="1">
    <source>
        <dbReference type="SAM" id="MobiDB-lite"/>
    </source>
</evidence>
<accession>A0A377LV67</accession>
<evidence type="ECO:0000313" key="2">
    <source>
        <dbReference type="EMBL" id="STQ09908.1"/>
    </source>
</evidence>
<gene>
    <name evidence="2" type="ORF">NCTC10005_02638</name>
</gene>
<sequence length="156" mass="16763">MIKPDGSPGLRGERLNTKLVWCQPYAENNRLHASRAASLGGETFGKPEHHTSQCSAAHSAASVPTASETRRPSQEPHQRGEINQHCGTNRLPSAMPSSTFCLPPVVAHLARKACARFAGPSLFSTRLPQPARDAQLLQEAFTSQLTSATPSAMIQP</sequence>
<proteinExistence type="predicted"/>
<dbReference type="Proteomes" id="UP000255106">
    <property type="component" value="Unassembled WGS sequence"/>
</dbReference>
<feature type="compositionally biased region" description="Polar residues" evidence="1">
    <location>
        <begin position="52"/>
        <end position="67"/>
    </location>
</feature>
<feature type="compositionally biased region" description="Basic and acidic residues" evidence="1">
    <location>
        <begin position="68"/>
        <end position="82"/>
    </location>
</feature>
<dbReference type="EMBL" id="UGJB01000004">
    <property type="protein sequence ID" value="STQ09908.1"/>
    <property type="molecule type" value="Genomic_DNA"/>
</dbReference>
<dbReference type="AlphaFoldDB" id="A0A377LV67"/>
<name>A0A377LV67_ENTCL</name>
<reference evidence="2 3" key="1">
    <citation type="submission" date="2018-06" db="EMBL/GenBank/DDBJ databases">
        <authorList>
            <consortium name="Pathogen Informatics"/>
            <person name="Doyle S."/>
        </authorList>
    </citation>
    <scope>NUCLEOTIDE SEQUENCE [LARGE SCALE GENOMIC DNA]</scope>
    <source>
        <strain evidence="2 3">NCTC10005</strain>
    </source>
</reference>
<protein>
    <submittedName>
        <fullName evidence="2">Uncharacterized protein</fullName>
    </submittedName>
</protein>